<dbReference type="EMBL" id="QJKJ01010244">
    <property type="protein sequence ID" value="RDX74246.1"/>
    <property type="molecule type" value="Genomic_DNA"/>
</dbReference>
<evidence type="ECO:0000256" key="1">
    <source>
        <dbReference type="SAM" id="MobiDB-lite"/>
    </source>
</evidence>
<proteinExistence type="predicted"/>
<evidence type="ECO:0000313" key="2">
    <source>
        <dbReference type="EMBL" id="RDX74246.1"/>
    </source>
</evidence>
<evidence type="ECO:0000313" key="3">
    <source>
        <dbReference type="Proteomes" id="UP000257109"/>
    </source>
</evidence>
<feature type="non-terminal residue" evidence="2">
    <location>
        <position position="1"/>
    </location>
</feature>
<gene>
    <name evidence="2" type="ORF">CR513_46045</name>
</gene>
<dbReference type="AlphaFoldDB" id="A0A371F7H6"/>
<organism evidence="2 3">
    <name type="scientific">Mucuna pruriens</name>
    <name type="common">Velvet bean</name>
    <name type="synonym">Dolichos pruriens</name>
    <dbReference type="NCBI Taxonomy" id="157652"/>
    <lineage>
        <taxon>Eukaryota</taxon>
        <taxon>Viridiplantae</taxon>
        <taxon>Streptophyta</taxon>
        <taxon>Embryophyta</taxon>
        <taxon>Tracheophyta</taxon>
        <taxon>Spermatophyta</taxon>
        <taxon>Magnoliopsida</taxon>
        <taxon>eudicotyledons</taxon>
        <taxon>Gunneridae</taxon>
        <taxon>Pentapetalae</taxon>
        <taxon>rosids</taxon>
        <taxon>fabids</taxon>
        <taxon>Fabales</taxon>
        <taxon>Fabaceae</taxon>
        <taxon>Papilionoideae</taxon>
        <taxon>50 kb inversion clade</taxon>
        <taxon>NPAAA clade</taxon>
        <taxon>indigoferoid/millettioid clade</taxon>
        <taxon>Phaseoleae</taxon>
        <taxon>Mucuna</taxon>
    </lineage>
</organism>
<feature type="region of interest" description="Disordered" evidence="1">
    <location>
        <begin position="1"/>
        <end position="86"/>
    </location>
</feature>
<feature type="compositionally biased region" description="Low complexity" evidence="1">
    <location>
        <begin position="1"/>
        <end position="15"/>
    </location>
</feature>
<comment type="caution">
    <text evidence="2">The sequence shown here is derived from an EMBL/GenBank/DDBJ whole genome shotgun (WGS) entry which is preliminary data.</text>
</comment>
<feature type="compositionally biased region" description="Basic and acidic residues" evidence="1">
    <location>
        <begin position="59"/>
        <end position="79"/>
    </location>
</feature>
<accession>A0A371F7H6</accession>
<reference evidence="2" key="1">
    <citation type="submission" date="2018-05" db="EMBL/GenBank/DDBJ databases">
        <title>Draft genome of Mucuna pruriens seed.</title>
        <authorList>
            <person name="Nnadi N.E."/>
            <person name="Vos R."/>
            <person name="Hasami M.H."/>
            <person name="Devisetty U.K."/>
            <person name="Aguiy J.C."/>
        </authorList>
    </citation>
    <scope>NUCLEOTIDE SEQUENCE [LARGE SCALE GENOMIC DNA]</scope>
    <source>
        <strain evidence="2">JCA_2017</strain>
    </source>
</reference>
<protein>
    <submittedName>
        <fullName evidence="2">Uncharacterized protein</fullName>
    </submittedName>
</protein>
<name>A0A371F7H6_MUCPR</name>
<feature type="compositionally biased region" description="Polar residues" evidence="1">
    <location>
        <begin position="16"/>
        <end position="45"/>
    </location>
</feature>
<keyword evidence="3" id="KW-1185">Reference proteome</keyword>
<dbReference type="Proteomes" id="UP000257109">
    <property type="component" value="Unassembled WGS sequence"/>
</dbReference>
<sequence length="86" mass="9801">MPHSWNTNTEEQQTTKGQEQAGVNNARTRPTQRSRTGPTPTSGAEWTNWADFGNPKGDPLGRGKIESLRRTPTNYRRDGQSQFRHY</sequence>